<feature type="compositionally biased region" description="Low complexity" evidence="6">
    <location>
        <begin position="291"/>
        <end position="321"/>
    </location>
</feature>
<dbReference type="Gene3D" id="1.10.2020.20">
    <property type="match status" value="1"/>
</dbReference>
<feature type="region of interest" description="Disordered" evidence="6">
    <location>
        <begin position="291"/>
        <end position="329"/>
    </location>
</feature>
<sequence>MTPLLARPREATSDDFPRLASWTDFASASESEEGDDIGDRSTTRGSCARNDRHSCRSTFSTRTPLRRAGEDRRSALTAKRVRPARRRAARFVALVFLPFSCFEVPRSDRPLYFPLSSAVLMDVRCGRIIVDGRMMTPDQRKGKLRVCKDTDGLTHLQFGLRSDDLPYVPEDDFLIFPQECEMKFIPKPGCFVIKFPDDASRNMFFWSQELTGTIADEKLTADLNVALNGSRPGGGGGEDDLAGFEDEQEQLLAMLDAGGGDGDDAGDVISRRAAAIRQAQAAAASALAEAPPAGDVAPTPVAGAAAPAPTPVAPTKADAPPSTTPGSATAVTSDALRSAFGATQTPEGSSGGGNVTPSGNIDAAAMAAALAGLQRGRAPAGPGLSDILTAENVGEMLRNDDVHARLAEHLPDEHKSSQDLEELLRTPQFQNQLERFSAALQSGQMDLSQFGLDPGTGFSVVDFLTAIKNEVEKSDGKKTDGAGNDAMKE</sequence>
<dbReference type="KEGG" id="mpp:MICPUCDRAFT_51331"/>
<dbReference type="RefSeq" id="XP_003061536.1">
    <property type="nucleotide sequence ID" value="XM_003061490.1"/>
</dbReference>
<dbReference type="eggNOG" id="KOG3037">
    <property type="taxonomic scope" value="Eukaryota"/>
</dbReference>
<evidence type="ECO:0000256" key="1">
    <source>
        <dbReference type="ARBA" id="ARBA00004123"/>
    </source>
</evidence>
<dbReference type="Pfam" id="PF04683">
    <property type="entry name" value="Rpn13_ADRM1_Pru"/>
    <property type="match status" value="1"/>
</dbReference>
<evidence type="ECO:0000256" key="4">
    <source>
        <dbReference type="ARBA" id="ARBA00022942"/>
    </source>
</evidence>
<evidence type="ECO:0000259" key="7">
    <source>
        <dbReference type="PROSITE" id="PS51916"/>
    </source>
</evidence>
<dbReference type="GO" id="GO:0005634">
    <property type="term" value="C:nucleus"/>
    <property type="evidence" value="ECO:0007669"/>
    <property type="project" value="UniProtKB-SubCell"/>
</dbReference>
<dbReference type="OrthoDB" id="340431at2759"/>
<accession>C1N1B0</accession>
<dbReference type="InterPro" id="IPR006773">
    <property type="entry name" value="Rpn13/ADRM1"/>
</dbReference>
<dbReference type="InterPro" id="IPR038108">
    <property type="entry name" value="RPN13_DEUBAD_sf"/>
</dbReference>
<dbReference type="OMA" id="RSPQFMQ"/>
<dbReference type="InterPro" id="IPR044868">
    <property type="entry name" value="Rpn13/ADRM1_Pru"/>
</dbReference>
<keyword evidence="4" id="KW-0647">Proteasome</keyword>
<dbReference type="EMBL" id="GG663744">
    <property type="protein sequence ID" value="EEH54166.1"/>
    <property type="molecule type" value="Genomic_DNA"/>
</dbReference>
<dbReference type="Proteomes" id="UP000001876">
    <property type="component" value="Unassembled WGS sequence"/>
</dbReference>
<dbReference type="GO" id="GO:0008541">
    <property type="term" value="C:proteasome regulatory particle, lid subcomplex"/>
    <property type="evidence" value="ECO:0007669"/>
    <property type="project" value="TreeGrafter"/>
</dbReference>
<dbReference type="STRING" id="564608.C1N1B0"/>
<dbReference type="GO" id="GO:0070628">
    <property type="term" value="F:proteasome binding"/>
    <property type="evidence" value="ECO:0007669"/>
    <property type="project" value="TreeGrafter"/>
</dbReference>
<keyword evidence="3" id="KW-0963">Cytoplasm</keyword>
<dbReference type="PANTHER" id="PTHR12225">
    <property type="entry name" value="ADHESION REGULATING MOLECULE 1 110 KDA CELL MEMBRANE GLYCOPROTEIN"/>
    <property type="match status" value="1"/>
</dbReference>
<evidence type="ECO:0000256" key="5">
    <source>
        <dbReference type="ARBA" id="ARBA00023242"/>
    </source>
</evidence>
<dbReference type="GO" id="GO:0061133">
    <property type="term" value="F:endopeptidase activator activity"/>
    <property type="evidence" value="ECO:0007669"/>
    <property type="project" value="TreeGrafter"/>
</dbReference>
<reference evidence="9 10" key="1">
    <citation type="journal article" date="2009" name="Science">
        <title>Green evolution and dynamic adaptations revealed by genomes of the marine picoeukaryotes Micromonas.</title>
        <authorList>
            <person name="Worden A.Z."/>
            <person name="Lee J.H."/>
            <person name="Mock T."/>
            <person name="Rouze P."/>
            <person name="Simmons M.P."/>
            <person name="Aerts A.L."/>
            <person name="Allen A.E."/>
            <person name="Cuvelier M.L."/>
            <person name="Derelle E."/>
            <person name="Everett M.V."/>
            <person name="Foulon E."/>
            <person name="Grimwood J."/>
            <person name="Gundlach H."/>
            <person name="Henrissat B."/>
            <person name="Napoli C."/>
            <person name="McDonald S.M."/>
            <person name="Parker M.S."/>
            <person name="Rombauts S."/>
            <person name="Salamov A."/>
            <person name="Von Dassow P."/>
            <person name="Badger J.H."/>
            <person name="Coutinho P.M."/>
            <person name="Demir E."/>
            <person name="Dubchak I."/>
            <person name="Gentemann C."/>
            <person name="Eikrem W."/>
            <person name="Gready J.E."/>
            <person name="John U."/>
            <person name="Lanier W."/>
            <person name="Lindquist E.A."/>
            <person name="Lucas S."/>
            <person name="Mayer K.F."/>
            <person name="Moreau H."/>
            <person name="Not F."/>
            <person name="Otillar R."/>
            <person name="Panaud O."/>
            <person name="Pangilinan J."/>
            <person name="Paulsen I."/>
            <person name="Piegu B."/>
            <person name="Poliakov A."/>
            <person name="Robbens S."/>
            <person name="Schmutz J."/>
            <person name="Toulza E."/>
            <person name="Wyss T."/>
            <person name="Zelensky A."/>
            <person name="Zhou K."/>
            <person name="Armbrust E.V."/>
            <person name="Bhattacharya D."/>
            <person name="Goodenough U.W."/>
            <person name="Van de Peer Y."/>
            <person name="Grigoriev I.V."/>
        </authorList>
    </citation>
    <scope>NUCLEOTIDE SEQUENCE [LARGE SCALE GENOMIC DNA]</scope>
    <source>
        <strain evidence="9 10">CCMP1545</strain>
    </source>
</reference>
<evidence type="ECO:0000256" key="3">
    <source>
        <dbReference type="ARBA" id="ARBA00022490"/>
    </source>
</evidence>
<feature type="domain" description="DEUBAD" evidence="7">
    <location>
        <begin position="374"/>
        <end position="477"/>
    </location>
</feature>
<dbReference type="GeneID" id="9687220"/>
<dbReference type="PROSITE" id="PS51916">
    <property type="entry name" value="DEUBAD"/>
    <property type="match status" value="1"/>
</dbReference>
<protein>
    <submittedName>
        <fullName evidence="9">Predicted protein</fullName>
    </submittedName>
</protein>
<evidence type="ECO:0000313" key="9">
    <source>
        <dbReference type="EMBL" id="EEH54166.1"/>
    </source>
</evidence>
<organism evidence="10">
    <name type="scientific">Micromonas pusilla (strain CCMP1545)</name>
    <name type="common">Picoplanktonic green alga</name>
    <dbReference type="NCBI Taxonomy" id="564608"/>
    <lineage>
        <taxon>Eukaryota</taxon>
        <taxon>Viridiplantae</taxon>
        <taxon>Chlorophyta</taxon>
        <taxon>Mamiellophyceae</taxon>
        <taxon>Mamiellales</taxon>
        <taxon>Mamiellaceae</taxon>
        <taxon>Micromonas</taxon>
    </lineage>
</organism>
<dbReference type="Pfam" id="PF16550">
    <property type="entry name" value="RPN13_C"/>
    <property type="match status" value="1"/>
</dbReference>
<keyword evidence="5" id="KW-0539">Nucleus</keyword>
<dbReference type="InterPro" id="IPR032368">
    <property type="entry name" value="RPN13_DEUBAD"/>
</dbReference>
<dbReference type="GO" id="GO:0005737">
    <property type="term" value="C:cytoplasm"/>
    <property type="evidence" value="ECO:0007669"/>
    <property type="project" value="UniProtKB-SubCell"/>
</dbReference>
<keyword evidence="10" id="KW-1185">Reference proteome</keyword>
<gene>
    <name evidence="9" type="ORF">MICPUCDRAFT_51331</name>
</gene>
<dbReference type="PANTHER" id="PTHR12225:SF0">
    <property type="entry name" value="PROTEASOMAL UBIQUITIN RECEPTOR ADRM1"/>
    <property type="match status" value="1"/>
</dbReference>
<name>C1N1B0_MICPC</name>
<evidence type="ECO:0000256" key="6">
    <source>
        <dbReference type="SAM" id="MobiDB-lite"/>
    </source>
</evidence>
<evidence type="ECO:0000313" key="10">
    <source>
        <dbReference type="Proteomes" id="UP000001876"/>
    </source>
</evidence>
<dbReference type="Gene3D" id="2.30.29.70">
    <property type="entry name" value="Proteasomal ubiquitin receptor Rpn13/ADRM1"/>
    <property type="match status" value="1"/>
</dbReference>
<comment type="subcellular location">
    <subcellularLocation>
        <location evidence="2">Cytoplasm</location>
    </subcellularLocation>
    <subcellularLocation>
        <location evidence="1">Nucleus</location>
    </subcellularLocation>
</comment>
<dbReference type="AlphaFoldDB" id="C1N1B0"/>
<evidence type="ECO:0000259" key="8">
    <source>
        <dbReference type="PROSITE" id="PS51917"/>
    </source>
</evidence>
<feature type="region of interest" description="Disordered" evidence="6">
    <location>
        <begin position="23"/>
        <end position="55"/>
    </location>
</feature>
<dbReference type="PROSITE" id="PS51917">
    <property type="entry name" value="PRU"/>
    <property type="match status" value="1"/>
</dbReference>
<proteinExistence type="predicted"/>
<dbReference type="InterPro" id="IPR038633">
    <property type="entry name" value="Rpn13/ADRM1_Pru_sf"/>
</dbReference>
<feature type="domain" description="Pru" evidence="8">
    <location>
        <begin position="115"/>
        <end position="230"/>
    </location>
</feature>
<dbReference type="InterPro" id="IPR044867">
    <property type="entry name" value="DEUBAD_dom"/>
</dbReference>
<evidence type="ECO:0000256" key="2">
    <source>
        <dbReference type="ARBA" id="ARBA00004496"/>
    </source>
</evidence>